<accession>A0A699RD42</accession>
<comment type="caution">
    <text evidence="2">The sequence shown here is derived from an EMBL/GenBank/DDBJ whole genome shotgun (WGS) entry which is preliminary data.</text>
</comment>
<feature type="region of interest" description="Disordered" evidence="1">
    <location>
        <begin position="41"/>
        <end position="70"/>
    </location>
</feature>
<protein>
    <submittedName>
        <fullName evidence="2">Uncharacterized protein</fullName>
    </submittedName>
</protein>
<gene>
    <name evidence="2" type="ORF">Tci_855703</name>
</gene>
<evidence type="ECO:0000256" key="1">
    <source>
        <dbReference type="SAM" id="MobiDB-lite"/>
    </source>
</evidence>
<reference evidence="2" key="1">
    <citation type="journal article" date="2019" name="Sci. Rep.">
        <title>Draft genome of Tanacetum cinerariifolium, the natural source of mosquito coil.</title>
        <authorList>
            <person name="Yamashiro T."/>
            <person name="Shiraishi A."/>
            <person name="Satake H."/>
            <person name="Nakayama K."/>
        </authorList>
    </citation>
    <scope>NUCLEOTIDE SEQUENCE</scope>
</reference>
<proteinExistence type="predicted"/>
<name>A0A699RD42_TANCI</name>
<evidence type="ECO:0000313" key="2">
    <source>
        <dbReference type="EMBL" id="GFC83733.1"/>
    </source>
</evidence>
<organism evidence="2">
    <name type="scientific">Tanacetum cinerariifolium</name>
    <name type="common">Dalmatian daisy</name>
    <name type="synonym">Chrysanthemum cinerariifolium</name>
    <dbReference type="NCBI Taxonomy" id="118510"/>
    <lineage>
        <taxon>Eukaryota</taxon>
        <taxon>Viridiplantae</taxon>
        <taxon>Streptophyta</taxon>
        <taxon>Embryophyta</taxon>
        <taxon>Tracheophyta</taxon>
        <taxon>Spermatophyta</taxon>
        <taxon>Magnoliopsida</taxon>
        <taxon>eudicotyledons</taxon>
        <taxon>Gunneridae</taxon>
        <taxon>Pentapetalae</taxon>
        <taxon>asterids</taxon>
        <taxon>campanulids</taxon>
        <taxon>Asterales</taxon>
        <taxon>Asteraceae</taxon>
        <taxon>Asteroideae</taxon>
        <taxon>Anthemideae</taxon>
        <taxon>Anthemidinae</taxon>
        <taxon>Tanacetum</taxon>
    </lineage>
</organism>
<dbReference type="AlphaFoldDB" id="A0A699RD42"/>
<feature type="region of interest" description="Disordered" evidence="1">
    <location>
        <begin position="1"/>
        <end position="27"/>
    </location>
</feature>
<sequence>MANVPQNDPNVDVPAIVSAPVNPDHAPAQSVDAAIANATIATSGIDDDDNDTAPMDSQPHEPCGSPRDTQ</sequence>
<dbReference type="EMBL" id="BKCJ011090966">
    <property type="protein sequence ID" value="GFC83733.1"/>
    <property type="molecule type" value="Genomic_DNA"/>
</dbReference>